<feature type="chain" id="PRO_5014191961" evidence="1">
    <location>
        <begin position="20"/>
        <end position="138"/>
    </location>
</feature>
<dbReference type="OrthoDB" id="5152093at2759"/>
<sequence>MKLFGPLVFLLITFNPVISQKIMALRQETFLRTAAIKPKSTVVPLINICPKGVTCCDDGHTCEGDYPVCCQSDCIPTNATCCNDANGGYCDKDYPVCCQDGCIPADTTCCDNGGYCEKNTYCCNNNECCTNTFKNKRV</sequence>
<dbReference type="Proteomes" id="UP000232722">
    <property type="component" value="Unassembled WGS sequence"/>
</dbReference>
<reference evidence="3 4" key="3">
    <citation type="submission" date="2017-10" db="EMBL/GenBank/DDBJ databases">
        <title>Extensive intraspecific genome diversity in a model arbuscular mycorrhizal fungus.</title>
        <authorList>
            <person name="Chen E.C.H."/>
            <person name="Morin E."/>
            <person name="Baudet D."/>
            <person name="Noel J."/>
            <person name="Ndikumana S."/>
            <person name="Charron P."/>
            <person name="St-Onge C."/>
            <person name="Giorgi J."/>
            <person name="Grigoriev I.V."/>
            <person name="Roux C."/>
            <person name="Martin F.M."/>
            <person name="Corradi N."/>
        </authorList>
    </citation>
    <scope>NUCLEOTIDE SEQUENCE [LARGE SCALE GENOMIC DNA]</scope>
    <source>
        <strain evidence="3 4">A1</strain>
    </source>
</reference>
<evidence type="ECO:0000313" key="4">
    <source>
        <dbReference type="Proteomes" id="UP000232688"/>
    </source>
</evidence>
<gene>
    <name evidence="3" type="ORF">RhiirA1_542465</name>
    <name evidence="2" type="ORF">RhiirA5_507328</name>
</gene>
<dbReference type="Proteomes" id="UP000232688">
    <property type="component" value="Unassembled WGS sequence"/>
</dbReference>
<keyword evidence="1" id="KW-0732">Signal</keyword>
<protein>
    <submittedName>
        <fullName evidence="3">Uncharacterized protein</fullName>
    </submittedName>
</protein>
<proteinExistence type="predicted"/>
<evidence type="ECO:0000256" key="1">
    <source>
        <dbReference type="SAM" id="SignalP"/>
    </source>
</evidence>
<name>A0A2I1FJT4_9GLOM</name>
<dbReference type="EMBL" id="LLXJ01004912">
    <property type="protein sequence ID" value="PKB95309.1"/>
    <property type="molecule type" value="Genomic_DNA"/>
</dbReference>
<evidence type="ECO:0000313" key="2">
    <source>
        <dbReference type="EMBL" id="PKB95309.1"/>
    </source>
</evidence>
<reference evidence="3 4" key="4">
    <citation type="submission" date="2017-10" db="EMBL/GenBank/DDBJ databases">
        <title>Genome analyses suggest a sexual origin of heterokaryosis in a supposedly ancient asexual fungus.</title>
        <authorList>
            <person name="Corradi N."/>
            <person name="Sedzielewska K."/>
            <person name="Noel J."/>
            <person name="Charron P."/>
            <person name="Farinelli L."/>
            <person name="Marton T."/>
            <person name="Kruger M."/>
            <person name="Pelin A."/>
            <person name="Brachmann A."/>
            <person name="Corradi N."/>
        </authorList>
    </citation>
    <scope>NUCLEOTIDE SEQUENCE [LARGE SCALE GENOMIC DNA]</scope>
    <source>
        <strain evidence="3 4">A1</strain>
    </source>
</reference>
<feature type="signal peptide" evidence="1">
    <location>
        <begin position="1"/>
        <end position="19"/>
    </location>
</feature>
<evidence type="ECO:0000313" key="5">
    <source>
        <dbReference type="Proteomes" id="UP000232722"/>
    </source>
</evidence>
<dbReference type="AlphaFoldDB" id="A0A2I1FJT4"/>
<accession>A0A2I1FJT4</accession>
<dbReference type="VEuPathDB" id="FungiDB:FUN_016752"/>
<reference evidence="2 5" key="1">
    <citation type="submission" date="2016-04" db="EMBL/GenBank/DDBJ databases">
        <title>Genome analyses suggest a sexual origin of heterokaryosis in a supposedly ancient asexual fungus.</title>
        <authorList>
            <person name="Ropars J."/>
            <person name="Sedzielewska K."/>
            <person name="Noel J."/>
            <person name="Charron P."/>
            <person name="Farinelli L."/>
            <person name="Marton T."/>
            <person name="Kruger M."/>
            <person name="Pelin A."/>
            <person name="Brachmann A."/>
            <person name="Corradi N."/>
        </authorList>
    </citation>
    <scope>NUCLEOTIDE SEQUENCE [LARGE SCALE GENOMIC DNA]</scope>
    <source>
        <strain evidence="2 5">A5</strain>
    </source>
</reference>
<reference evidence="2 5" key="2">
    <citation type="submission" date="2017-09" db="EMBL/GenBank/DDBJ databases">
        <title>Extensive intraspecific genome diversity in a model arbuscular mycorrhizal fungus.</title>
        <authorList>
            <person name="Chen E.C."/>
            <person name="Morin E."/>
            <person name="Beaudet D."/>
            <person name="Noel J."/>
            <person name="Ndikumana S."/>
            <person name="Charron P."/>
            <person name="St-Onge C."/>
            <person name="Giorgi J."/>
            <person name="Grigoriev I.V."/>
            <person name="Roux C."/>
            <person name="Martin F.M."/>
            <person name="Corradi N."/>
        </authorList>
    </citation>
    <scope>NUCLEOTIDE SEQUENCE [LARGE SCALE GENOMIC DNA]</scope>
    <source>
        <strain evidence="2 5">A5</strain>
    </source>
</reference>
<dbReference type="EMBL" id="LLXH01002523">
    <property type="protein sequence ID" value="PKC55565.1"/>
    <property type="molecule type" value="Genomic_DNA"/>
</dbReference>
<evidence type="ECO:0000313" key="3">
    <source>
        <dbReference type="EMBL" id="PKC55565.1"/>
    </source>
</evidence>
<comment type="caution">
    <text evidence="3">The sequence shown here is derived from an EMBL/GenBank/DDBJ whole genome shotgun (WGS) entry which is preliminary data.</text>
</comment>
<organism evidence="3 4">
    <name type="scientific">Rhizophagus irregularis</name>
    <dbReference type="NCBI Taxonomy" id="588596"/>
    <lineage>
        <taxon>Eukaryota</taxon>
        <taxon>Fungi</taxon>
        <taxon>Fungi incertae sedis</taxon>
        <taxon>Mucoromycota</taxon>
        <taxon>Glomeromycotina</taxon>
        <taxon>Glomeromycetes</taxon>
        <taxon>Glomerales</taxon>
        <taxon>Glomeraceae</taxon>
        <taxon>Rhizophagus</taxon>
    </lineage>
</organism>
<dbReference type="VEuPathDB" id="FungiDB:RhiirFUN_013519"/>
<dbReference type="VEuPathDB" id="FungiDB:RhiirA1_542465"/>